<keyword evidence="2" id="KW-1133">Transmembrane helix</keyword>
<evidence type="ECO:0000256" key="2">
    <source>
        <dbReference type="SAM" id="Phobius"/>
    </source>
</evidence>
<dbReference type="AlphaFoldDB" id="A0A7S4I238"/>
<sequence>MRTGVDGHEERRPLAPGGSSPQMPPITGGALPPNHWFYKVKRACIAVLSAYGLHELGAWHAVFRAPDVRHEWFKVGLAASIAILAIKLYIELFCGKMHGKRVNYDNFRHWTHALILLILIATVSFHVALWPHYGGAKTMLVLTIFGFGLLIPLSLLLPMYVQNGLAAVIMTFFLQQYQ</sequence>
<dbReference type="Pfam" id="PF20479">
    <property type="entry name" value="TMEM128"/>
    <property type="match status" value="1"/>
</dbReference>
<feature type="transmembrane region" description="Helical" evidence="2">
    <location>
        <begin position="139"/>
        <end position="161"/>
    </location>
</feature>
<dbReference type="EMBL" id="HBKQ01009725">
    <property type="protein sequence ID" value="CAE2216224.1"/>
    <property type="molecule type" value="Transcribed_RNA"/>
</dbReference>
<evidence type="ECO:0000313" key="3">
    <source>
        <dbReference type="EMBL" id="CAE2216224.1"/>
    </source>
</evidence>
<feature type="transmembrane region" description="Helical" evidence="2">
    <location>
        <begin position="72"/>
        <end position="90"/>
    </location>
</feature>
<dbReference type="InterPro" id="IPR033579">
    <property type="entry name" value="TMEM128"/>
</dbReference>
<evidence type="ECO:0000256" key="1">
    <source>
        <dbReference type="SAM" id="MobiDB-lite"/>
    </source>
</evidence>
<accession>A0A7S4I238</accession>
<name>A0A7S4I238_9STRA</name>
<dbReference type="PANTHER" id="PTHR31134:SF1">
    <property type="entry name" value="TRANSMEMBRANE PROTEIN 128"/>
    <property type="match status" value="1"/>
</dbReference>
<keyword evidence="2" id="KW-0472">Membrane</keyword>
<gene>
    <name evidence="3" type="ORF">OAUR00152_LOCUS6545</name>
</gene>
<feature type="region of interest" description="Disordered" evidence="1">
    <location>
        <begin position="1"/>
        <end position="24"/>
    </location>
</feature>
<feature type="transmembrane region" description="Helical" evidence="2">
    <location>
        <begin position="110"/>
        <end position="133"/>
    </location>
</feature>
<dbReference type="PANTHER" id="PTHR31134">
    <property type="entry name" value="TRANSMEMBRANE PROTEIN 128"/>
    <property type="match status" value="1"/>
</dbReference>
<keyword evidence="2" id="KW-0812">Transmembrane</keyword>
<reference evidence="3" key="1">
    <citation type="submission" date="2021-01" db="EMBL/GenBank/DDBJ databases">
        <authorList>
            <person name="Corre E."/>
            <person name="Pelletier E."/>
            <person name="Niang G."/>
            <person name="Scheremetjew M."/>
            <person name="Finn R."/>
            <person name="Kale V."/>
            <person name="Holt S."/>
            <person name="Cochrane G."/>
            <person name="Meng A."/>
            <person name="Brown T."/>
            <person name="Cohen L."/>
        </authorList>
    </citation>
    <scope>NUCLEOTIDE SEQUENCE</scope>
    <source>
        <strain evidence="3">Isolate 1302-5</strain>
    </source>
</reference>
<protein>
    <submittedName>
        <fullName evidence="3">Uncharacterized protein</fullName>
    </submittedName>
</protein>
<feature type="compositionally biased region" description="Basic and acidic residues" evidence="1">
    <location>
        <begin position="1"/>
        <end position="13"/>
    </location>
</feature>
<organism evidence="3">
    <name type="scientific">Odontella aurita</name>
    <dbReference type="NCBI Taxonomy" id="265563"/>
    <lineage>
        <taxon>Eukaryota</taxon>
        <taxon>Sar</taxon>
        <taxon>Stramenopiles</taxon>
        <taxon>Ochrophyta</taxon>
        <taxon>Bacillariophyta</taxon>
        <taxon>Mediophyceae</taxon>
        <taxon>Biddulphiophycidae</taxon>
        <taxon>Eupodiscales</taxon>
        <taxon>Odontellaceae</taxon>
        <taxon>Odontella</taxon>
    </lineage>
</organism>
<proteinExistence type="predicted"/>